<proteinExistence type="predicted"/>
<evidence type="ECO:0008006" key="3">
    <source>
        <dbReference type="Google" id="ProtNLM"/>
    </source>
</evidence>
<feature type="compositionally biased region" description="Polar residues" evidence="1">
    <location>
        <begin position="314"/>
        <end position="330"/>
    </location>
</feature>
<sequence length="581" mass="65669">MEERERPRERVSERDGEESWFQGANGDAAGFLQSEVRKRSFGVESKTFEVEIEKKKGKMQIFIVERKRGKGAKGGWALLVEALREVESVSNRQVRQKDKEKLWKPLLGKSFVEVVKQTCSNGEEVVRVKVDNRALSVSLEKLAHYLVGCWDPMPRRGEDLRSRGTQMAKLWGLKGNLGLAKLEDGKALLEFEVITEAEKALKDGEVPMEDILSKIGEECGGFLDIDVKTERMEELQWARILVRIKGEKIPNMVEIWVENMCYSLALWWETRPTLRALPTEERGKPFVTAGEVESEVQSREGKRVMEAKEGPSLEDQTQSADGTRRLTSGSRRPMDHSRGLAGSHLGPQGVVRAQGGPLELGLLEKPHGPVDLDPSSSSMVSLGPKELVDLRRTKAWKTSEGVGLVADDVWSLGHFLSLLLFYGRTPLGEYCDLSGDEKECDEGENSLQILIGTESPMGETIECWELMEVNKSRTEVLRKEMGSDQIVPRETEAWGELNWEESDLAKFSKFLGFSTEGLEKDIVDFLVKIRKRRERVHSKTLLEKSKFERELKRLECSINYEGGKKQNGREQARGCQITDVK</sequence>
<feature type="region of interest" description="Disordered" evidence="1">
    <location>
        <begin position="1"/>
        <end position="25"/>
    </location>
</feature>
<dbReference type="PANTHER" id="PTHR34427:SF5">
    <property type="entry name" value="DUF4283 DOMAIN-CONTAINING PROTEIN"/>
    <property type="match status" value="1"/>
</dbReference>
<dbReference type="ExpressionAtlas" id="A5AIW0">
    <property type="expression patterns" value="baseline"/>
</dbReference>
<protein>
    <recommendedName>
        <fullName evidence="3">DUF4283 domain-containing protein</fullName>
    </recommendedName>
</protein>
<dbReference type="EMBL" id="AM427749">
    <property type="protein sequence ID" value="CAN69083.1"/>
    <property type="molecule type" value="Genomic_DNA"/>
</dbReference>
<evidence type="ECO:0000313" key="2">
    <source>
        <dbReference type="EMBL" id="CAN69083.1"/>
    </source>
</evidence>
<feature type="region of interest" description="Disordered" evidence="1">
    <location>
        <begin position="286"/>
        <end position="348"/>
    </location>
</feature>
<name>A5AIW0_VITVI</name>
<reference evidence="2" key="1">
    <citation type="journal article" date="2007" name="PLoS ONE">
        <title>The first genome sequence of an elite grapevine cultivar (Pinot noir Vitis vinifera L.): coping with a highly heterozygous genome.</title>
        <authorList>
            <person name="Velasco R."/>
            <person name="Zharkikh A."/>
            <person name="Troggio M."/>
            <person name="Cartwright D.A."/>
            <person name="Cestaro A."/>
            <person name="Pruss D."/>
            <person name="Pindo M."/>
            <person name="FitzGerald L.M."/>
            <person name="Vezzulli S."/>
            <person name="Reid J."/>
            <person name="Malacarne G."/>
            <person name="Iliev D."/>
            <person name="Coppola G."/>
            <person name="Wardell B."/>
            <person name="Micheletti D."/>
            <person name="Macalma T."/>
            <person name="Facci M."/>
            <person name="Mitchell J.T."/>
            <person name="Perazzolli M."/>
            <person name="Eldredge G."/>
            <person name="Gatto P."/>
            <person name="Oyzerski R."/>
            <person name="Moretto M."/>
            <person name="Gutin N."/>
            <person name="Stefanini M."/>
            <person name="Chen Y."/>
            <person name="Segala C."/>
            <person name="Davenport C."/>
            <person name="Dematte L."/>
            <person name="Mraz A."/>
            <person name="Battilana J."/>
            <person name="Stormo K."/>
            <person name="Costa F."/>
            <person name="Tao Q."/>
            <person name="Si-Ammour A."/>
            <person name="Harkins T."/>
            <person name="Lackey A."/>
            <person name="Perbost C."/>
            <person name="Taillon B."/>
            <person name="Stella A."/>
            <person name="Solovyev V."/>
            <person name="Fawcett J.A."/>
            <person name="Sterck L."/>
            <person name="Vandepoele K."/>
            <person name="Grando S.M."/>
            <person name="Toppo S."/>
            <person name="Moser C."/>
            <person name="Lanchbury J."/>
            <person name="Bogden R."/>
            <person name="Skolnick M."/>
            <person name="Sgaramella V."/>
            <person name="Bhatnagar S.K."/>
            <person name="Fontana P."/>
            <person name="Gutin A."/>
            <person name="Van de Peer Y."/>
            <person name="Salamini F."/>
            <person name="Viola R."/>
        </authorList>
    </citation>
    <scope>NUCLEOTIDE SEQUENCE</scope>
</reference>
<gene>
    <name evidence="2" type="ORF">VITISV_014066</name>
</gene>
<dbReference type="PANTHER" id="PTHR34427">
    <property type="entry name" value="DUF4283 DOMAIN PROTEIN"/>
    <property type="match status" value="1"/>
</dbReference>
<dbReference type="AlphaFoldDB" id="A5AIW0"/>
<feature type="compositionally biased region" description="Basic and acidic residues" evidence="1">
    <location>
        <begin position="1"/>
        <end position="14"/>
    </location>
</feature>
<accession>A5AIW0</accession>
<organism evidence="2">
    <name type="scientific">Vitis vinifera</name>
    <name type="common">Grape</name>
    <dbReference type="NCBI Taxonomy" id="29760"/>
    <lineage>
        <taxon>Eukaryota</taxon>
        <taxon>Viridiplantae</taxon>
        <taxon>Streptophyta</taxon>
        <taxon>Embryophyta</taxon>
        <taxon>Tracheophyta</taxon>
        <taxon>Spermatophyta</taxon>
        <taxon>Magnoliopsida</taxon>
        <taxon>eudicotyledons</taxon>
        <taxon>Gunneridae</taxon>
        <taxon>Pentapetalae</taxon>
        <taxon>rosids</taxon>
        <taxon>Vitales</taxon>
        <taxon>Vitaceae</taxon>
        <taxon>Viteae</taxon>
        <taxon>Vitis</taxon>
    </lineage>
</organism>
<evidence type="ECO:0000256" key="1">
    <source>
        <dbReference type="SAM" id="MobiDB-lite"/>
    </source>
</evidence>
<feature type="compositionally biased region" description="Basic and acidic residues" evidence="1">
    <location>
        <begin position="296"/>
        <end position="311"/>
    </location>
</feature>